<dbReference type="Proteomes" id="UP001321749">
    <property type="component" value="Unassembled WGS sequence"/>
</dbReference>
<reference evidence="2" key="1">
    <citation type="journal article" date="2023" name="Mol. Phylogenet. Evol.">
        <title>Genome-scale phylogeny and comparative genomics of the fungal order Sordariales.</title>
        <authorList>
            <person name="Hensen N."/>
            <person name="Bonometti L."/>
            <person name="Westerberg I."/>
            <person name="Brannstrom I.O."/>
            <person name="Guillou S."/>
            <person name="Cros-Aarteil S."/>
            <person name="Calhoun S."/>
            <person name="Haridas S."/>
            <person name="Kuo A."/>
            <person name="Mondo S."/>
            <person name="Pangilinan J."/>
            <person name="Riley R."/>
            <person name="LaButti K."/>
            <person name="Andreopoulos B."/>
            <person name="Lipzen A."/>
            <person name="Chen C."/>
            <person name="Yan M."/>
            <person name="Daum C."/>
            <person name="Ng V."/>
            <person name="Clum A."/>
            <person name="Steindorff A."/>
            <person name="Ohm R.A."/>
            <person name="Martin F."/>
            <person name="Silar P."/>
            <person name="Natvig D.O."/>
            <person name="Lalanne C."/>
            <person name="Gautier V."/>
            <person name="Ament-Velasquez S.L."/>
            <person name="Kruys A."/>
            <person name="Hutchinson M.I."/>
            <person name="Powell A.J."/>
            <person name="Barry K."/>
            <person name="Miller A.N."/>
            <person name="Grigoriev I.V."/>
            <person name="Debuchy R."/>
            <person name="Gladieux P."/>
            <person name="Hiltunen Thoren M."/>
            <person name="Johannesson H."/>
        </authorList>
    </citation>
    <scope>NUCLEOTIDE SEQUENCE</scope>
    <source>
        <strain evidence="2">PSN324</strain>
    </source>
</reference>
<gene>
    <name evidence="2" type="ORF">QBC42DRAFT_311703</name>
</gene>
<dbReference type="AlphaFoldDB" id="A0AAV9HX70"/>
<feature type="region of interest" description="Disordered" evidence="1">
    <location>
        <begin position="183"/>
        <end position="222"/>
    </location>
</feature>
<name>A0AAV9HX70_9PEZI</name>
<feature type="compositionally biased region" description="Low complexity" evidence="1">
    <location>
        <begin position="61"/>
        <end position="75"/>
    </location>
</feature>
<proteinExistence type="predicted"/>
<protein>
    <recommendedName>
        <fullName evidence="4">GATA-type domain-containing protein</fullName>
    </recommendedName>
</protein>
<sequence length="222" mass="23792">MDNNPEQPMSKLMVLATVCYDALVEINAKKAASLEQEPARDPALGRTPLPTSSRVRREPVTTESPALPSTSTTASQNTAPQVSGRIPRPGRRARLRAAPAGPSSRSAAGARLTKTEREKEAARIRQQTGVARPGGPCARCRRASATRKWSWTECRVAVGNDGAAVGMTCARCKFYKESCGDAIVTKGPARRSAKETETDLAQESAPESNQPVPDQPEPPDKM</sequence>
<accession>A0AAV9HX70</accession>
<organism evidence="2 3">
    <name type="scientific">Cladorrhinum samala</name>
    <dbReference type="NCBI Taxonomy" id="585594"/>
    <lineage>
        <taxon>Eukaryota</taxon>
        <taxon>Fungi</taxon>
        <taxon>Dikarya</taxon>
        <taxon>Ascomycota</taxon>
        <taxon>Pezizomycotina</taxon>
        <taxon>Sordariomycetes</taxon>
        <taxon>Sordariomycetidae</taxon>
        <taxon>Sordariales</taxon>
        <taxon>Podosporaceae</taxon>
        <taxon>Cladorrhinum</taxon>
    </lineage>
</organism>
<reference evidence="2" key="2">
    <citation type="submission" date="2023-06" db="EMBL/GenBank/DDBJ databases">
        <authorList>
            <consortium name="Lawrence Berkeley National Laboratory"/>
            <person name="Mondo S.J."/>
            <person name="Hensen N."/>
            <person name="Bonometti L."/>
            <person name="Westerberg I."/>
            <person name="Brannstrom I.O."/>
            <person name="Guillou S."/>
            <person name="Cros-Aarteil S."/>
            <person name="Calhoun S."/>
            <person name="Haridas S."/>
            <person name="Kuo A."/>
            <person name="Pangilinan J."/>
            <person name="Riley R."/>
            <person name="Labutti K."/>
            <person name="Andreopoulos B."/>
            <person name="Lipzen A."/>
            <person name="Chen C."/>
            <person name="Yanf M."/>
            <person name="Daum C."/>
            <person name="Ng V."/>
            <person name="Clum A."/>
            <person name="Steindorff A."/>
            <person name="Ohm R."/>
            <person name="Martin F."/>
            <person name="Silar P."/>
            <person name="Natvig D."/>
            <person name="Lalanne C."/>
            <person name="Gautier V."/>
            <person name="Ament-Velasquez S.L."/>
            <person name="Kruys A."/>
            <person name="Hutchinson M.I."/>
            <person name="Powell A.J."/>
            <person name="Barry K."/>
            <person name="Miller A.N."/>
            <person name="Grigoriev I.V."/>
            <person name="Debuchy R."/>
            <person name="Gladieux P."/>
            <person name="Thoren M.H."/>
            <person name="Johannesson H."/>
        </authorList>
    </citation>
    <scope>NUCLEOTIDE SEQUENCE</scope>
    <source>
        <strain evidence="2">PSN324</strain>
    </source>
</reference>
<evidence type="ECO:0008006" key="4">
    <source>
        <dbReference type="Google" id="ProtNLM"/>
    </source>
</evidence>
<evidence type="ECO:0000313" key="2">
    <source>
        <dbReference type="EMBL" id="KAK4465565.1"/>
    </source>
</evidence>
<feature type="compositionally biased region" description="Low complexity" evidence="1">
    <location>
        <begin position="96"/>
        <end position="111"/>
    </location>
</feature>
<feature type="compositionally biased region" description="Basic and acidic residues" evidence="1">
    <location>
        <begin position="113"/>
        <end position="123"/>
    </location>
</feature>
<feature type="compositionally biased region" description="Polar residues" evidence="1">
    <location>
        <begin position="199"/>
        <end position="212"/>
    </location>
</feature>
<keyword evidence="3" id="KW-1185">Reference proteome</keyword>
<feature type="region of interest" description="Disordered" evidence="1">
    <location>
        <begin position="32"/>
        <end position="138"/>
    </location>
</feature>
<dbReference type="EMBL" id="MU864938">
    <property type="protein sequence ID" value="KAK4465565.1"/>
    <property type="molecule type" value="Genomic_DNA"/>
</dbReference>
<evidence type="ECO:0000256" key="1">
    <source>
        <dbReference type="SAM" id="MobiDB-lite"/>
    </source>
</evidence>
<evidence type="ECO:0000313" key="3">
    <source>
        <dbReference type="Proteomes" id="UP001321749"/>
    </source>
</evidence>
<comment type="caution">
    <text evidence="2">The sequence shown here is derived from an EMBL/GenBank/DDBJ whole genome shotgun (WGS) entry which is preliminary data.</text>
</comment>